<feature type="transmembrane region" description="Helical" evidence="1">
    <location>
        <begin position="41"/>
        <end position="63"/>
    </location>
</feature>
<dbReference type="Proteomes" id="UP000004968">
    <property type="component" value="Unassembled WGS sequence"/>
</dbReference>
<evidence type="ECO:0000256" key="1">
    <source>
        <dbReference type="SAM" id="Phobius"/>
    </source>
</evidence>
<dbReference type="EMBL" id="ACIO01000072">
    <property type="protein sequence ID" value="EFD00777.1"/>
    <property type="molecule type" value="Genomic_DNA"/>
</dbReference>
<keyword evidence="1" id="KW-0812">Transmembrane</keyword>
<protein>
    <submittedName>
        <fullName evidence="2">Uncharacterized protein</fullName>
    </submittedName>
</protein>
<feature type="transmembrane region" description="Helical" evidence="1">
    <location>
        <begin position="15"/>
        <end position="35"/>
    </location>
</feature>
<gene>
    <name evidence="2" type="ORF">CLOSTHATH_01008</name>
</gene>
<evidence type="ECO:0000313" key="2">
    <source>
        <dbReference type="EMBL" id="EFD00777.1"/>
    </source>
</evidence>
<keyword evidence="1" id="KW-1133">Transmembrane helix</keyword>
<name>D3ABN0_9FIRM</name>
<dbReference type="GeneID" id="93152943"/>
<sequence>MKKWNKYPRVLKRKLYLTLLTGTAGVIVSFMVYMVSADSMLLSMSGVIFLFCLFRSVSLWNIIRRDAYAAISGTCTGITVSPLRKYKRVQITDLSGREHSLLFSSHTAVQTGEKYCFYFQNENSPVLGNDYLDTMLSTNTFLGYEKLLEYHAEIK</sequence>
<keyword evidence="1" id="KW-0472">Membrane</keyword>
<organism evidence="2 3">
    <name type="scientific">Hungatella hathewayi DSM 13479</name>
    <dbReference type="NCBI Taxonomy" id="566550"/>
    <lineage>
        <taxon>Bacteria</taxon>
        <taxon>Bacillati</taxon>
        <taxon>Bacillota</taxon>
        <taxon>Clostridia</taxon>
        <taxon>Lachnospirales</taxon>
        <taxon>Lachnospiraceae</taxon>
        <taxon>Hungatella</taxon>
    </lineage>
</organism>
<proteinExistence type="predicted"/>
<reference evidence="2 3" key="1">
    <citation type="submission" date="2010-01" db="EMBL/GenBank/DDBJ databases">
        <authorList>
            <person name="Weinstock G."/>
            <person name="Sodergren E."/>
            <person name="Clifton S."/>
            <person name="Fulton L."/>
            <person name="Fulton B."/>
            <person name="Courtney L."/>
            <person name="Fronick C."/>
            <person name="Harrison M."/>
            <person name="Strong C."/>
            <person name="Farmer C."/>
            <person name="Delahaunty K."/>
            <person name="Markovic C."/>
            <person name="Hall O."/>
            <person name="Minx P."/>
            <person name="Tomlinson C."/>
            <person name="Mitreva M."/>
            <person name="Nelson J."/>
            <person name="Hou S."/>
            <person name="Wollam A."/>
            <person name="Pepin K.H."/>
            <person name="Johnson M."/>
            <person name="Bhonagiri V."/>
            <person name="Nash W.E."/>
            <person name="Warren W."/>
            <person name="Chinwalla A."/>
            <person name="Mardis E.R."/>
            <person name="Wilson R.K."/>
        </authorList>
    </citation>
    <scope>NUCLEOTIDE SEQUENCE [LARGE SCALE GENOMIC DNA]</scope>
    <source>
        <strain evidence="2 3">DSM 13479</strain>
    </source>
</reference>
<accession>D3ABN0</accession>
<dbReference type="RefSeq" id="WP_006771550.1">
    <property type="nucleotide sequence ID" value="NZ_GG667616.1"/>
</dbReference>
<dbReference type="AlphaFoldDB" id="D3ABN0"/>
<evidence type="ECO:0000313" key="3">
    <source>
        <dbReference type="Proteomes" id="UP000004968"/>
    </source>
</evidence>
<dbReference type="HOGENOM" id="CLU_1632496_0_0_9"/>
<comment type="caution">
    <text evidence="2">The sequence shown here is derived from an EMBL/GenBank/DDBJ whole genome shotgun (WGS) entry which is preliminary data.</text>
</comment>